<evidence type="ECO:0000313" key="2">
    <source>
        <dbReference type="Proteomes" id="UP000245207"/>
    </source>
</evidence>
<dbReference type="GO" id="GO:0003964">
    <property type="term" value="F:RNA-directed DNA polymerase activity"/>
    <property type="evidence" value="ECO:0007669"/>
    <property type="project" value="UniProtKB-KW"/>
</dbReference>
<name>A0A2U1QN49_ARTAN</name>
<sequence>MSQHGDSDNESVADPVTLIGKLDVSNPLHLHPNDSAVLTVVSVKLRGVQAQRSLSPSYG</sequence>
<gene>
    <name evidence="1" type="ORF">CTI12_AA008140</name>
</gene>
<reference evidence="1 2" key="1">
    <citation type="journal article" date="2018" name="Mol. Plant">
        <title>The genome of Artemisia annua provides insight into the evolution of Asteraceae family and artemisinin biosynthesis.</title>
        <authorList>
            <person name="Shen Q."/>
            <person name="Zhang L."/>
            <person name="Liao Z."/>
            <person name="Wang S."/>
            <person name="Yan T."/>
            <person name="Shi P."/>
            <person name="Liu M."/>
            <person name="Fu X."/>
            <person name="Pan Q."/>
            <person name="Wang Y."/>
            <person name="Lv Z."/>
            <person name="Lu X."/>
            <person name="Zhang F."/>
            <person name="Jiang W."/>
            <person name="Ma Y."/>
            <person name="Chen M."/>
            <person name="Hao X."/>
            <person name="Li L."/>
            <person name="Tang Y."/>
            <person name="Lv G."/>
            <person name="Zhou Y."/>
            <person name="Sun X."/>
            <person name="Brodelius P.E."/>
            <person name="Rose J.K.C."/>
            <person name="Tang K."/>
        </authorList>
    </citation>
    <scope>NUCLEOTIDE SEQUENCE [LARGE SCALE GENOMIC DNA]</scope>
    <source>
        <strain evidence="2">cv. Huhao1</strain>
        <tissue evidence="1">Leaf</tissue>
    </source>
</reference>
<comment type="caution">
    <text evidence="1">The sequence shown here is derived from an EMBL/GenBank/DDBJ whole genome shotgun (WGS) entry which is preliminary data.</text>
</comment>
<dbReference type="Proteomes" id="UP000245207">
    <property type="component" value="Unassembled WGS sequence"/>
</dbReference>
<protein>
    <submittedName>
        <fullName evidence="1">Reverse transcriptase, RNA-dependent DNA polymerase, Gag-polypeptide of LTR copia-type</fullName>
    </submittedName>
</protein>
<accession>A0A2U1QN49</accession>
<keyword evidence="1" id="KW-0695">RNA-directed DNA polymerase</keyword>
<keyword evidence="1" id="KW-0548">Nucleotidyltransferase</keyword>
<dbReference type="EMBL" id="PKPP01000020">
    <property type="protein sequence ID" value="PWA99429.1"/>
    <property type="molecule type" value="Genomic_DNA"/>
</dbReference>
<dbReference type="AlphaFoldDB" id="A0A2U1QN49"/>
<proteinExistence type="predicted"/>
<keyword evidence="1" id="KW-0808">Transferase</keyword>
<organism evidence="1 2">
    <name type="scientific">Artemisia annua</name>
    <name type="common">Sweet wormwood</name>
    <dbReference type="NCBI Taxonomy" id="35608"/>
    <lineage>
        <taxon>Eukaryota</taxon>
        <taxon>Viridiplantae</taxon>
        <taxon>Streptophyta</taxon>
        <taxon>Embryophyta</taxon>
        <taxon>Tracheophyta</taxon>
        <taxon>Spermatophyta</taxon>
        <taxon>Magnoliopsida</taxon>
        <taxon>eudicotyledons</taxon>
        <taxon>Gunneridae</taxon>
        <taxon>Pentapetalae</taxon>
        <taxon>asterids</taxon>
        <taxon>campanulids</taxon>
        <taxon>Asterales</taxon>
        <taxon>Asteraceae</taxon>
        <taxon>Asteroideae</taxon>
        <taxon>Anthemideae</taxon>
        <taxon>Artemisiinae</taxon>
        <taxon>Artemisia</taxon>
    </lineage>
</organism>
<keyword evidence="2" id="KW-1185">Reference proteome</keyword>
<evidence type="ECO:0000313" key="1">
    <source>
        <dbReference type="EMBL" id="PWA99429.1"/>
    </source>
</evidence>